<keyword evidence="6" id="KW-1185">Reference proteome</keyword>
<dbReference type="InterPro" id="IPR015947">
    <property type="entry name" value="PUA-like_sf"/>
</dbReference>
<name>A0A0C3ND65_PHLG1</name>
<organism evidence="5 6">
    <name type="scientific">Phlebiopsis gigantea (strain 11061_1 CR5-6)</name>
    <name type="common">White-rot fungus</name>
    <name type="synonym">Peniophora gigantea</name>
    <dbReference type="NCBI Taxonomy" id="745531"/>
    <lineage>
        <taxon>Eukaryota</taxon>
        <taxon>Fungi</taxon>
        <taxon>Dikarya</taxon>
        <taxon>Basidiomycota</taxon>
        <taxon>Agaricomycotina</taxon>
        <taxon>Agaricomycetes</taxon>
        <taxon>Polyporales</taxon>
        <taxon>Phanerochaetaceae</taxon>
        <taxon>Phlebiopsis</taxon>
    </lineage>
</organism>
<dbReference type="SUPFAM" id="SSF88697">
    <property type="entry name" value="PUA domain-like"/>
    <property type="match status" value="1"/>
</dbReference>
<dbReference type="InterPro" id="IPR003105">
    <property type="entry name" value="SRA_YDG"/>
</dbReference>
<evidence type="ECO:0000313" key="6">
    <source>
        <dbReference type="Proteomes" id="UP000053257"/>
    </source>
</evidence>
<sequence length="260" mass="28457">MARSRTATSPRAKTKPRSVRATLQRKPGMRGDIFGHIPGIPVGRRWENRKAMSIACIHTPLIAGISGQKAIGAFSVVLAGEFADEDQGDTFTYIGSGGRAPGVRFGEQTCDQTFDNNLNQALRMSACRKKPVRVLRGYKLKSPHAPQTGFRYDGLYTVSNPRSEQGPTGFQVCKFDFTRCPDQDALPTGEGIPEIFRSDIDIRREMWQESRRQTARLAAGPGSSTSRSSPSLAGGSRDTPISFSDDDDASEDVENEEDVL</sequence>
<dbReference type="InterPro" id="IPR045134">
    <property type="entry name" value="UHRF1/2-like"/>
</dbReference>
<dbReference type="STRING" id="745531.A0A0C3ND65"/>
<evidence type="ECO:0000256" key="2">
    <source>
        <dbReference type="PROSITE-ProRule" id="PRU00358"/>
    </source>
</evidence>
<dbReference type="GO" id="GO:0061630">
    <property type="term" value="F:ubiquitin protein ligase activity"/>
    <property type="evidence" value="ECO:0007669"/>
    <property type="project" value="TreeGrafter"/>
</dbReference>
<evidence type="ECO:0000313" key="5">
    <source>
        <dbReference type="EMBL" id="KIP02459.1"/>
    </source>
</evidence>
<evidence type="ECO:0000256" key="1">
    <source>
        <dbReference type="ARBA" id="ARBA00023242"/>
    </source>
</evidence>
<dbReference type="Pfam" id="PF02182">
    <property type="entry name" value="SAD_SRA"/>
    <property type="match status" value="1"/>
</dbReference>
<dbReference type="Gene3D" id="2.30.280.10">
    <property type="entry name" value="SRA-YDG"/>
    <property type="match status" value="1"/>
</dbReference>
<dbReference type="GO" id="GO:0016567">
    <property type="term" value="P:protein ubiquitination"/>
    <property type="evidence" value="ECO:0007669"/>
    <property type="project" value="TreeGrafter"/>
</dbReference>
<dbReference type="Proteomes" id="UP000053257">
    <property type="component" value="Unassembled WGS sequence"/>
</dbReference>
<feature type="compositionally biased region" description="Low complexity" evidence="3">
    <location>
        <begin position="218"/>
        <end position="237"/>
    </location>
</feature>
<dbReference type="PROSITE" id="PS51015">
    <property type="entry name" value="YDG"/>
    <property type="match status" value="1"/>
</dbReference>
<evidence type="ECO:0000256" key="3">
    <source>
        <dbReference type="SAM" id="MobiDB-lite"/>
    </source>
</evidence>
<feature type="region of interest" description="Disordered" evidence="3">
    <location>
        <begin position="209"/>
        <end position="260"/>
    </location>
</feature>
<accession>A0A0C3ND65</accession>
<dbReference type="SMART" id="SM00466">
    <property type="entry name" value="SRA"/>
    <property type="match status" value="1"/>
</dbReference>
<proteinExistence type="predicted"/>
<gene>
    <name evidence="5" type="ORF">PHLGIDRAFT_26573</name>
</gene>
<dbReference type="PANTHER" id="PTHR14140">
    <property type="entry name" value="E3 UBIQUITIN-PROTEIN LIGASE UHRF-RELATED"/>
    <property type="match status" value="1"/>
</dbReference>
<dbReference type="GO" id="GO:0044027">
    <property type="term" value="P:negative regulation of gene expression via chromosomal CpG island methylation"/>
    <property type="evidence" value="ECO:0007669"/>
    <property type="project" value="TreeGrafter"/>
</dbReference>
<dbReference type="HOGENOM" id="CLU_1070018_0_0_1"/>
<dbReference type="PANTHER" id="PTHR14140:SF27">
    <property type="entry name" value="OS04G0289800 PROTEIN"/>
    <property type="match status" value="1"/>
</dbReference>
<dbReference type="AlphaFoldDB" id="A0A0C3ND65"/>
<dbReference type="GO" id="GO:0005634">
    <property type="term" value="C:nucleus"/>
    <property type="evidence" value="ECO:0007669"/>
    <property type="project" value="UniProtKB-SubCell"/>
</dbReference>
<dbReference type="InterPro" id="IPR036987">
    <property type="entry name" value="SRA-YDG_sf"/>
</dbReference>
<feature type="domain" description="YDG" evidence="4">
    <location>
        <begin position="35"/>
        <end position="179"/>
    </location>
</feature>
<comment type="subcellular location">
    <subcellularLocation>
        <location evidence="2">Nucleus</location>
    </subcellularLocation>
</comment>
<protein>
    <recommendedName>
        <fullName evidence="4">YDG domain-containing protein</fullName>
    </recommendedName>
</protein>
<dbReference type="EMBL" id="KN840674">
    <property type="protein sequence ID" value="KIP02459.1"/>
    <property type="molecule type" value="Genomic_DNA"/>
</dbReference>
<dbReference type="OrthoDB" id="2800764at2759"/>
<feature type="compositionally biased region" description="Acidic residues" evidence="3">
    <location>
        <begin position="244"/>
        <end position="260"/>
    </location>
</feature>
<reference evidence="5 6" key="1">
    <citation type="journal article" date="2014" name="PLoS Genet.">
        <title>Analysis of the Phlebiopsis gigantea genome, transcriptome and secretome provides insight into its pioneer colonization strategies of wood.</title>
        <authorList>
            <person name="Hori C."/>
            <person name="Ishida T."/>
            <person name="Igarashi K."/>
            <person name="Samejima M."/>
            <person name="Suzuki H."/>
            <person name="Master E."/>
            <person name="Ferreira P."/>
            <person name="Ruiz-Duenas F.J."/>
            <person name="Held B."/>
            <person name="Canessa P."/>
            <person name="Larrondo L.F."/>
            <person name="Schmoll M."/>
            <person name="Druzhinina I.S."/>
            <person name="Kubicek C.P."/>
            <person name="Gaskell J.A."/>
            <person name="Kersten P."/>
            <person name="St John F."/>
            <person name="Glasner J."/>
            <person name="Sabat G."/>
            <person name="Splinter BonDurant S."/>
            <person name="Syed K."/>
            <person name="Yadav J."/>
            <person name="Mgbeahuruike A.C."/>
            <person name="Kovalchuk A."/>
            <person name="Asiegbu F.O."/>
            <person name="Lackner G."/>
            <person name="Hoffmeister D."/>
            <person name="Rencoret J."/>
            <person name="Gutierrez A."/>
            <person name="Sun H."/>
            <person name="Lindquist E."/>
            <person name="Barry K."/>
            <person name="Riley R."/>
            <person name="Grigoriev I.V."/>
            <person name="Henrissat B."/>
            <person name="Kues U."/>
            <person name="Berka R.M."/>
            <person name="Martinez A.T."/>
            <person name="Covert S.F."/>
            <person name="Blanchette R.A."/>
            <person name="Cullen D."/>
        </authorList>
    </citation>
    <scope>NUCLEOTIDE SEQUENCE [LARGE SCALE GENOMIC DNA]</scope>
    <source>
        <strain evidence="5 6">11061_1 CR5-6</strain>
    </source>
</reference>
<evidence type="ECO:0000259" key="4">
    <source>
        <dbReference type="PROSITE" id="PS51015"/>
    </source>
</evidence>
<keyword evidence="1 2" id="KW-0539">Nucleus</keyword>